<organism evidence="7 8">
    <name type="scientific">Candidatus Sneabacter namystus</name>
    <dbReference type="NCBI Taxonomy" id="2601646"/>
    <lineage>
        <taxon>Bacteria</taxon>
        <taxon>Pseudomonadati</taxon>
        <taxon>Pseudomonadota</taxon>
        <taxon>Alphaproteobacteria</taxon>
        <taxon>Rickettsiales</taxon>
        <taxon>Rickettsiaceae</taxon>
        <taxon>Rickettsieae</taxon>
        <taxon>Candidatus Sneabacter</taxon>
    </lineage>
</organism>
<sequence length="167" mass="18492">MTTINNTLLHVAYISNTHGIQGHVLVRVISNLTSDIFAFNLYTESGTQILLKKIADRKGAHLCKIDAVKTKNDAIPFKGIKIYIKEREIPKLEENEFYVKDLLSKSVTTPSGNITGSVVSVHNFGAGDILELSLNNKTIMCPLSNIFILEIKDGIITLHEENIISLT</sequence>
<dbReference type="PANTHER" id="PTHR33692">
    <property type="entry name" value="RIBOSOME MATURATION FACTOR RIMM"/>
    <property type="match status" value="1"/>
</dbReference>
<name>A0A5C0UHG8_9RICK</name>
<comment type="function">
    <text evidence="5">An accessory protein needed during the final step in the assembly of 30S ribosomal subunit, possibly for assembly of the head region. Essential for efficient processing of 16S rRNA. May be needed both before and after RbfA during the maturation of 16S rRNA. It has affinity for free ribosomal 30S subunits but not for 70S ribosomes.</text>
</comment>
<dbReference type="InterPro" id="IPR009000">
    <property type="entry name" value="Transl_B-barrel_sf"/>
</dbReference>
<comment type="similarity">
    <text evidence="5">Belongs to the RimM family.</text>
</comment>
<dbReference type="GO" id="GO:0006364">
    <property type="term" value="P:rRNA processing"/>
    <property type="evidence" value="ECO:0007669"/>
    <property type="project" value="UniProtKB-UniRule"/>
</dbReference>
<keyword evidence="2 5" id="KW-0690">Ribosome biogenesis</keyword>
<evidence type="ECO:0000256" key="5">
    <source>
        <dbReference type="HAMAP-Rule" id="MF_00014"/>
    </source>
</evidence>
<dbReference type="HAMAP" id="MF_00014">
    <property type="entry name" value="Ribosome_mat_RimM"/>
    <property type="match status" value="1"/>
</dbReference>
<dbReference type="Proteomes" id="UP000323844">
    <property type="component" value="Chromosome"/>
</dbReference>
<dbReference type="AlphaFoldDB" id="A0A5C0UHG8"/>
<proteinExistence type="inferred from homology"/>
<dbReference type="SUPFAM" id="SSF50447">
    <property type="entry name" value="Translation proteins"/>
    <property type="match status" value="1"/>
</dbReference>
<dbReference type="RefSeq" id="WP_148951956.1">
    <property type="nucleotide sequence ID" value="NZ_CP043312.1"/>
</dbReference>
<dbReference type="GO" id="GO:0005840">
    <property type="term" value="C:ribosome"/>
    <property type="evidence" value="ECO:0007669"/>
    <property type="project" value="InterPro"/>
</dbReference>
<dbReference type="InterPro" id="IPR036976">
    <property type="entry name" value="RimM_N_sf"/>
</dbReference>
<evidence type="ECO:0000313" key="8">
    <source>
        <dbReference type="Proteomes" id="UP000323844"/>
    </source>
</evidence>
<dbReference type="InterPro" id="IPR002676">
    <property type="entry name" value="RimM_N"/>
</dbReference>
<evidence type="ECO:0000259" key="6">
    <source>
        <dbReference type="Pfam" id="PF01782"/>
    </source>
</evidence>
<keyword evidence="8" id="KW-1185">Reference proteome</keyword>
<dbReference type="EMBL" id="CP043312">
    <property type="protein sequence ID" value="QEK39595.1"/>
    <property type="molecule type" value="Genomic_DNA"/>
</dbReference>
<accession>A0A5C0UHG8</accession>
<evidence type="ECO:0000256" key="4">
    <source>
        <dbReference type="ARBA" id="ARBA00023186"/>
    </source>
</evidence>
<dbReference type="NCBIfam" id="TIGR02273">
    <property type="entry name" value="16S_RimM"/>
    <property type="match status" value="1"/>
</dbReference>
<dbReference type="Gene3D" id="2.30.30.240">
    <property type="entry name" value="PRC-barrel domain"/>
    <property type="match status" value="1"/>
</dbReference>
<dbReference type="OrthoDB" id="9788191at2"/>
<dbReference type="GO" id="GO:0005737">
    <property type="term" value="C:cytoplasm"/>
    <property type="evidence" value="ECO:0007669"/>
    <property type="project" value="UniProtKB-SubCell"/>
</dbReference>
<dbReference type="Gene3D" id="2.40.30.60">
    <property type="entry name" value="RimM"/>
    <property type="match status" value="1"/>
</dbReference>
<dbReference type="PANTHER" id="PTHR33692:SF1">
    <property type="entry name" value="RIBOSOME MATURATION FACTOR RIMM"/>
    <property type="match status" value="1"/>
</dbReference>
<dbReference type="InterPro" id="IPR011033">
    <property type="entry name" value="PRC_barrel-like_sf"/>
</dbReference>
<keyword evidence="3 5" id="KW-0698">rRNA processing</keyword>
<keyword evidence="1 5" id="KW-0963">Cytoplasm</keyword>
<protein>
    <recommendedName>
        <fullName evidence="5">Ribosome maturation factor RimM</fullName>
    </recommendedName>
</protein>
<dbReference type="SUPFAM" id="SSF50346">
    <property type="entry name" value="PRC-barrel domain"/>
    <property type="match status" value="1"/>
</dbReference>
<comment type="subcellular location">
    <subcellularLocation>
        <location evidence="5">Cytoplasm</location>
    </subcellularLocation>
</comment>
<dbReference type="GO" id="GO:0042274">
    <property type="term" value="P:ribosomal small subunit biogenesis"/>
    <property type="evidence" value="ECO:0007669"/>
    <property type="project" value="UniProtKB-UniRule"/>
</dbReference>
<evidence type="ECO:0000256" key="3">
    <source>
        <dbReference type="ARBA" id="ARBA00022552"/>
    </source>
</evidence>
<comment type="domain">
    <text evidence="5">The PRC barrel domain binds ribosomal protein uS19.</text>
</comment>
<dbReference type="GO" id="GO:0043022">
    <property type="term" value="F:ribosome binding"/>
    <property type="evidence" value="ECO:0007669"/>
    <property type="project" value="InterPro"/>
</dbReference>
<evidence type="ECO:0000256" key="1">
    <source>
        <dbReference type="ARBA" id="ARBA00022490"/>
    </source>
</evidence>
<evidence type="ECO:0000313" key="7">
    <source>
        <dbReference type="EMBL" id="QEK39595.1"/>
    </source>
</evidence>
<dbReference type="InterPro" id="IPR011961">
    <property type="entry name" value="RimM"/>
</dbReference>
<gene>
    <name evidence="5 7" type="primary">rimM</name>
    <name evidence="7" type="ORF">FZC37_01430</name>
</gene>
<evidence type="ECO:0000256" key="2">
    <source>
        <dbReference type="ARBA" id="ARBA00022517"/>
    </source>
</evidence>
<dbReference type="KEGG" id="snay:FZC37_01430"/>
<comment type="subunit">
    <text evidence="5">Binds ribosomal protein uS19.</text>
</comment>
<keyword evidence="4 5" id="KW-0143">Chaperone</keyword>
<dbReference type="Pfam" id="PF01782">
    <property type="entry name" value="RimM"/>
    <property type="match status" value="1"/>
</dbReference>
<feature type="domain" description="RimM N-terminal" evidence="6">
    <location>
        <begin position="11"/>
        <end position="87"/>
    </location>
</feature>
<reference evidence="7 8" key="1">
    <citation type="submission" date="2019-08" db="EMBL/GenBank/DDBJ databases">
        <title>Highly reduced genomes of protist endosymbionts show evolutionary convergence.</title>
        <authorList>
            <person name="George E."/>
            <person name="Husnik F."/>
            <person name="Tashyreva D."/>
            <person name="Prokopchuk G."/>
            <person name="Horak A."/>
            <person name="Kwong W.K."/>
            <person name="Lukes J."/>
            <person name="Keeling P.J."/>
        </authorList>
    </citation>
    <scope>NUCLEOTIDE SEQUENCE [LARGE SCALE GENOMIC DNA]</scope>
    <source>
        <strain evidence="7">1621</strain>
    </source>
</reference>